<comment type="caution">
    <text evidence="1">The sequence shown here is derived from an EMBL/GenBank/DDBJ whole genome shotgun (WGS) entry which is preliminary data.</text>
</comment>
<accession>A0AAV2YSC4</accession>
<evidence type="ECO:0000313" key="1">
    <source>
        <dbReference type="EMBL" id="DAZ96626.1"/>
    </source>
</evidence>
<name>A0AAV2YSC4_9STRA</name>
<dbReference type="AlphaFoldDB" id="A0AAV2YSC4"/>
<sequence length="189" mass="19932">MALAVGLLATDVAADPVCKPVGVDKCPGNLVGLRTADGHYVSRCEGCSRGAADANSVTLHMTDPTGHGWVQWAFTKLANGKVAFQCNDSKKYLARCNGCHPGGKFPNAAFVHEDTYIDKDVAQWNVLPVPNTGKVVLQSDNGLYLAACTNCVPAGSYPVFVFDQATSVNDPDAQFEVVCLDQVTGAPLS</sequence>
<keyword evidence="2" id="KW-1185">Reference proteome</keyword>
<proteinExistence type="predicted"/>
<dbReference type="Gene3D" id="2.80.10.50">
    <property type="match status" value="1"/>
</dbReference>
<organism evidence="1 2">
    <name type="scientific">Lagenidium giganteum</name>
    <dbReference type="NCBI Taxonomy" id="4803"/>
    <lineage>
        <taxon>Eukaryota</taxon>
        <taxon>Sar</taxon>
        <taxon>Stramenopiles</taxon>
        <taxon>Oomycota</taxon>
        <taxon>Peronosporomycetes</taxon>
        <taxon>Pythiales</taxon>
        <taxon>Pythiaceae</taxon>
    </lineage>
</organism>
<dbReference type="EMBL" id="DAKRPA010000161">
    <property type="protein sequence ID" value="DAZ96626.1"/>
    <property type="molecule type" value="Genomic_DNA"/>
</dbReference>
<dbReference type="Proteomes" id="UP001146120">
    <property type="component" value="Unassembled WGS sequence"/>
</dbReference>
<gene>
    <name evidence="1" type="ORF">N0F65_005805</name>
</gene>
<protein>
    <submittedName>
        <fullName evidence="1">Uncharacterized protein</fullName>
    </submittedName>
</protein>
<dbReference type="CDD" id="cd00257">
    <property type="entry name" value="beta-trefoil_FSCN-like"/>
    <property type="match status" value="1"/>
</dbReference>
<reference evidence="1" key="1">
    <citation type="submission" date="2022-11" db="EMBL/GenBank/DDBJ databases">
        <authorList>
            <person name="Morgan W.R."/>
            <person name="Tartar A."/>
        </authorList>
    </citation>
    <scope>NUCLEOTIDE SEQUENCE</scope>
    <source>
        <strain evidence="1">ARSEF 373</strain>
    </source>
</reference>
<reference evidence="1" key="2">
    <citation type="journal article" date="2023" name="Microbiol Resour">
        <title>Decontamination and Annotation of the Draft Genome Sequence of the Oomycete Lagenidium giganteum ARSEF 373.</title>
        <authorList>
            <person name="Morgan W.R."/>
            <person name="Tartar A."/>
        </authorList>
    </citation>
    <scope>NUCLEOTIDE SEQUENCE</scope>
    <source>
        <strain evidence="1">ARSEF 373</strain>
    </source>
</reference>
<evidence type="ECO:0000313" key="2">
    <source>
        <dbReference type="Proteomes" id="UP001146120"/>
    </source>
</evidence>